<keyword evidence="11" id="KW-1185">Reference proteome</keyword>
<reference evidence="10 11" key="1">
    <citation type="submission" date="2024-06" db="EMBL/GenBank/DDBJ databases">
        <authorList>
            <person name="Kraege A."/>
            <person name="Thomma B."/>
        </authorList>
    </citation>
    <scope>NUCLEOTIDE SEQUENCE [LARGE SCALE GENOMIC DNA]</scope>
</reference>
<keyword evidence="5 8" id="KW-0472">Membrane</keyword>
<evidence type="ECO:0000256" key="5">
    <source>
        <dbReference type="ARBA" id="ARBA00023136"/>
    </source>
</evidence>
<dbReference type="EMBL" id="CAXHTA020000005">
    <property type="protein sequence ID" value="CAL5221084.1"/>
    <property type="molecule type" value="Genomic_DNA"/>
</dbReference>
<feature type="transmembrane region" description="Helical" evidence="8">
    <location>
        <begin position="97"/>
        <end position="117"/>
    </location>
</feature>
<comment type="subcellular location">
    <subcellularLocation>
        <location evidence="1">Membrane</location>
        <topology evidence="1">Multi-pass membrane protein</topology>
    </subcellularLocation>
</comment>
<dbReference type="Pfam" id="PF07690">
    <property type="entry name" value="MFS_1"/>
    <property type="match status" value="1"/>
</dbReference>
<evidence type="ECO:0000256" key="4">
    <source>
        <dbReference type="ARBA" id="ARBA00022989"/>
    </source>
</evidence>
<evidence type="ECO:0000256" key="6">
    <source>
        <dbReference type="ARBA" id="ARBA00024338"/>
    </source>
</evidence>
<dbReference type="PANTHER" id="PTHR23505">
    <property type="entry name" value="SPINSTER"/>
    <property type="match status" value="1"/>
</dbReference>
<feature type="transmembrane region" description="Helical" evidence="8">
    <location>
        <begin position="259"/>
        <end position="280"/>
    </location>
</feature>
<evidence type="ECO:0000256" key="2">
    <source>
        <dbReference type="ARBA" id="ARBA00022448"/>
    </source>
</evidence>
<organism evidence="10 11">
    <name type="scientific">Coccomyxa viridis</name>
    <dbReference type="NCBI Taxonomy" id="1274662"/>
    <lineage>
        <taxon>Eukaryota</taxon>
        <taxon>Viridiplantae</taxon>
        <taxon>Chlorophyta</taxon>
        <taxon>core chlorophytes</taxon>
        <taxon>Trebouxiophyceae</taxon>
        <taxon>Trebouxiophyceae incertae sedis</taxon>
        <taxon>Coccomyxaceae</taxon>
        <taxon>Coccomyxa</taxon>
    </lineage>
</organism>
<dbReference type="PANTHER" id="PTHR23505:SF52">
    <property type="entry name" value="MAJOR FACILITATOR SUPERFAMILY PROTEIN"/>
    <property type="match status" value="1"/>
</dbReference>
<dbReference type="InterPro" id="IPR020846">
    <property type="entry name" value="MFS_dom"/>
</dbReference>
<feature type="region of interest" description="Disordered" evidence="7">
    <location>
        <begin position="579"/>
        <end position="608"/>
    </location>
</feature>
<feature type="transmembrane region" description="Helical" evidence="8">
    <location>
        <begin position="286"/>
        <end position="312"/>
    </location>
</feature>
<feature type="region of interest" description="Disordered" evidence="7">
    <location>
        <begin position="504"/>
        <end position="543"/>
    </location>
</feature>
<proteinExistence type="inferred from homology"/>
<feature type="transmembrane region" description="Helical" evidence="8">
    <location>
        <begin position="70"/>
        <end position="90"/>
    </location>
</feature>
<feature type="compositionally biased region" description="Polar residues" evidence="7">
    <location>
        <begin position="596"/>
        <end position="606"/>
    </location>
</feature>
<dbReference type="PROSITE" id="PS50850">
    <property type="entry name" value="MFS"/>
    <property type="match status" value="1"/>
</dbReference>
<evidence type="ECO:0000313" key="10">
    <source>
        <dbReference type="EMBL" id="CAL5221084.1"/>
    </source>
</evidence>
<keyword evidence="2" id="KW-0813">Transport</keyword>
<dbReference type="InterPro" id="IPR044770">
    <property type="entry name" value="MFS_spinster-like"/>
</dbReference>
<keyword evidence="3 8" id="KW-0812">Transmembrane</keyword>
<feature type="transmembrane region" description="Helical" evidence="8">
    <location>
        <begin position="31"/>
        <end position="58"/>
    </location>
</feature>
<dbReference type="InterPro" id="IPR036259">
    <property type="entry name" value="MFS_trans_sf"/>
</dbReference>
<keyword evidence="4 8" id="KW-1133">Transmembrane helix</keyword>
<evidence type="ECO:0000256" key="7">
    <source>
        <dbReference type="SAM" id="MobiDB-lite"/>
    </source>
</evidence>
<accession>A0ABP1FPJ5</accession>
<feature type="transmembrane region" description="Helical" evidence="8">
    <location>
        <begin position="157"/>
        <end position="180"/>
    </location>
</feature>
<comment type="similarity">
    <text evidence="6">Belongs to the major facilitator superfamily. Spinster (TC 2.A.1.49) family.</text>
</comment>
<dbReference type="Proteomes" id="UP001497392">
    <property type="component" value="Unassembled WGS sequence"/>
</dbReference>
<protein>
    <submittedName>
        <fullName evidence="10">G3211 protein</fullName>
    </submittedName>
</protein>
<evidence type="ECO:0000256" key="8">
    <source>
        <dbReference type="SAM" id="Phobius"/>
    </source>
</evidence>
<dbReference type="Gene3D" id="1.20.1250.20">
    <property type="entry name" value="MFS general substrate transporter like domains"/>
    <property type="match status" value="2"/>
</dbReference>
<evidence type="ECO:0000256" key="1">
    <source>
        <dbReference type="ARBA" id="ARBA00004141"/>
    </source>
</evidence>
<dbReference type="SUPFAM" id="SSF103473">
    <property type="entry name" value="MFS general substrate transporter"/>
    <property type="match status" value="1"/>
</dbReference>
<feature type="transmembrane region" description="Helical" evidence="8">
    <location>
        <begin position="123"/>
        <end position="145"/>
    </location>
</feature>
<feature type="transmembrane region" description="Helical" evidence="8">
    <location>
        <begin position="471"/>
        <end position="493"/>
    </location>
</feature>
<gene>
    <name evidence="10" type="primary">g3211</name>
    <name evidence="10" type="ORF">VP750_LOCUS2743</name>
</gene>
<feature type="transmembrane region" description="Helical" evidence="8">
    <location>
        <begin position="192"/>
        <end position="213"/>
    </location>
</feature>
<dbReference type="InterPro" id="IPR011701">
    <property type="entry name" value="MFS"/>
</dbReference>
<name>A0ABP1FPJ5_9CHLO</name>
<feature type="compositionally biased region" description="Low complexity" evidence="7">
    <location>
        <begin position="584"/>
        <end position="593"/>
    </location>
</feature>
<evidence type="ECO:0000259" key="9">
    <source>
        <dbReference type="PROSITE" id="PS50850"/>
    </source>
</evidence>
<evidence type="ECO:0000256" key="3">
    <source>
        <dbReference type="ARBA" id="ARBA00022692"/>
    </source>
</evidence>
<feature type="compositionally biased region" description="Acidic residues" evidence="7">
    <location>
        <begin position="504"/>
        <end position="513"/>
    </location>
</feature>
<comment type="caution">
    <text evidence="10">The sequence shown here is derived from an EMBL/GenBank/DDBJ whole genome shotgun (WGS) entry which is preliminary data.</text>
</comment>
<sequence length="643" mass="68106">MRAKRCSFTDRGPQLTSPCGRYRQMKLLSRLRITAVMAIAFTAEHADSMILSAMYLAIARSLGISMTQVGTLSTWRAIVQAILVPFVGILGNLYNRVFMISAGTILWGAMASGMGFANNYAEAAAWCALNGLGLAMVIPCIQSILAEVWVAKHRGRAFGSLFTISALGGIGMKYAAIVLGTEEVGRFDGWRVIFFAMAGVAALATVAVFFGGIEPRNLRPKEVVEQPGQRLGPLQALRAGSMIILKSTWTVFRIRSFQVILAAGIVGGLIGGMMGYKIMWLQLLGFSGWAVGLITTCTVVGAAVGFIIGGCLGDMLHARYPNAARPFANQLSMVLSTPLAIMLYKGMPGAAHATGVPGSMDRFLPSYCAVCFGIGTLTSWPASNNAALFAEIVPEAVRTSVYAFDKSIVMALGAISTPLSGLLAEKVFGATTLSVHKPSQRGGGHAHAPAPAVAKEHANNLTNAHALENGLLTTLLIPLVLKFIIYTFLYWTLPRDRIQELEEDADVPSDEEAGNAKAPRGLPPSKPRQGSRPGSLGSMGKASSLSAQTSLKTKYSGVPGINRDALRAGLAMHVLDTAKGGSSGSAEANGAHHGQQRQSLKGTSSRHSLRAASLETVQRYLTLEVASSYPATATPDVIHRSTQ</sequence>
<feature type="domain" description="Major facilitator superfamily (MFS) profile" evidence="9">
    <location>
        <begin position="33"/>
        <end position="497"/>
    </location>
</feature>
<evidence type="ECO:0000313" key="11">
    <source>
        <dbReference type="Proteomes" id="UP001497392"/>
    </source>
</evidence>